<comment type="caution">
    <text evidence="1">The sequence shown here is derived from an EMBL/GenBank/DDBJ whole genome shotgun (WGS) entry which is preliminary data.</text>
</comment>
<sequence>MGWDDQGSRYTTPPRAWSRSLKPSCPFWKQDQHTFPIRTDAELTLDEEHPTYVKFAIELGIREPQTFIIQRLHTTSSDAQLDLISRTARQCASSYSTGYKKLNEGNVDHVPTILCAEDVINKKVPLRTLSNGYASVGSTTHKHLRSGANGVCADPVTRLARASKQPLTPLIEQAAANEAAVGKLKADFENEQR</sequence>
<evidence type="ECO:0000313" key="2">
    <source>
        <dbReference type="Proteomes" id="UP001055072"/>
    </source>
</evidence>
<organism evidence="1 2">
    <name type="scientific">Irpex rosettiformis</name>
    <dbReference type="NCBI Taxonomy" id="378272"/>
    <lineage>
        <taxon>Eukaryota</taxon>
        <taxon>Fungi</taxon>
        <taxon>Dikarya</taxon>
        <taxon>Basidiomycota</taxon>
        <taxon>Agaricomycotina</taxon>
        <taxon>Agaricomycetes</taxon>
        <taxon>Polyporales</taxon>
        <taxon>Irpicaceae</taxon>
        <taxon>Irpex</taxon>
    </lineage>
</organism>
<evidence type="ECO:0000313" key="1">
    <source>
        <dbReference type="EMBL" id="KAI0090899.1"/>
    </source>
</evidence>
<proteinExistence type="predicted"/>
<reference evidence="1" key="1">
    <citation type="journal article" date="2021" name="Environ. Microbiol.">
        <title>Gene family expansions and transcriptome signatures uncover fungal adaptations to wood decay.</title>
        <authorList>
            <person name="Hage H."/>
            <person name="Miyauchi S."/>
            <person name="Viragh M."/>
            <person name="Drula E."/>
            <person name="Min B."/>
            <person name="Chaduli D."/>
            <person name="Navarro D."/>
            <person name="Favel A."/>
            <person name="Norest M."/>
            <person name="Lesage-Meessen L."/>
            <person name="Balint B."/>
            <person name="Merenyi Z."/>
            <person name="de Eugenio L."/>
            <person name="Morin E."/>
            <person name="Martinez A.T."/>
            <person name="Baldrian P."/>
            <person name="Stursova M."/>
            <person name="Martinez M.J."/>
            <person name="Novotny C."/>
            <person name="Magnuson J.K."/>
            <person name="Spatafora J.W."/>
            <person name="Maurice S."/>
            <person name="Pangilinan J."/>
            <person name="Andreopoulos W."/>
            <person name="LaButti K."/>
            <person name="Hundley H."/>
            <person name="Na H."/>
            <person name="Kuo A."/>
            <person name="Barry K."/>
            <person name="Lipzen A."/>
            <person name="Henrissat B."/>
            <person name="Riley R."/>
            <person name="Ahrendt S."/>
            <person name="Nagy L.G."/>
            <person name="Grigoriev I.V."/>
            <person name="Martin F."/>
            <person name="Rosso M.N."/>
        </authorList>
    </citation>
    <scope>NUCLEOTIDE SEQUENCE</scope>
    <source>
        <strain evidence="1">CBS 384.51</strain>
    </source>
</reference>
<keyword evidence="2" id="KW-1185">Reference proteome</keyword>
<dbReference type="Proteomes" id="UP001055072">
    <property type="component" value="Unassembled WGS sequence"/>
</dbReference>
<gene>
    <name evidence="1" type="ORF">BDY19DRAFT_991509</name>
</gene>
<dbReference type="EMBL" id="MU274906">
    <property type="protein sequence ID" value="KAI0090899.1"/>
    <property type="molecule type" value="Genomic_DNA"/>
</dbReference>
<protein>
    <submittedName>
        <fullName evidence="1">Uncharacterized protein</fullName>
    </submittedName>
</protein>
<accession>A0ACB8U9N4</accession>
<name>A0ACB8U9N4_9APHY</name>